<dbReference type="GO" id="GO:0006508">
    <property type="term" value="P:proteolysis"/>
    <property type="evidence" value="ECO:0007669"/>
    <property type="project" value="UniProtKB-KW"/>
</dbReference>
<evidence type="ECO:0000256" key="1">
    <source>
        <dbReference type="ARBA" id="ARBA00005234"/>
    </source>
</evidence>
<evidence type="ECO:0000256" key="5">
    <source>
        <dbReference type="SAM" id="MobiDB-lite"/>
    </source>
</evidence>
<dbReference type="Gene3D" id="3.40.395.10">
    <property type="entry name" value="Adenoviral Proteinase, Chain A"/>
    <property type="match status" value="1"/>
</dbReference>
<gene>
    <name evidence="7" type="primary">ULP1</name>
    <name evidence="7" type="ORF">Hypma_007525</name>
</gene>
<feature type="compositionally biased region" description="Polar residues" evidence="5">
    <location>
        <begin position="1"/>
        <end position="23"/>
    </location>
</feature>
<protein>
    <submittedName>
        <fullName evidence="7">Ubiquitin-like-specific protease 1</fullName>
    </submittedName>
</protein>
<name>A0A369JVX0_HYPMA</name>
<evidence type="ECO:0000256" key="2">
    <source>
        <dbReference type="ARBA" id="ARBA00022670"/>
    </source>
</evidence>
<keyword evidence="3" id="KW-0378">Hydrolase</keyword>
<dbReference type="STRING" id="39966.A0A369JVX0"/>
<feature type="compositionally biased region" description="Low complexity" evidence="5">
    <location>
        <begin position="51"/>
        <end position="60"/>
    </location>
</feature>
<dbReference type="GO" id="GO:0019783">
    <property type="term" value="F:ubiquitin-like protein peptidase activity"/>
    <property type="evidence" value="ECO:0007669"/>
    <property type="project" value="UniProtKB-ARBA"/>
</dbReference>
<dbReference type="PANTHER" id="PTHR46915">
    <property type="entry name" value="UBIQUITIN-LIKE PROTEASE 4-RELATED"/>
    <property type="match status" value="1"/>
</dbReference>
<dbReference type="GO" id="GO:0008234">
    <property type="term" value="F:cysteine-type peptidase activity"/>
    <property type="evidence" value="ECO:0007669"/>
    <property type="project" value="UniProtKB-KW"/>
</dbReference>
<feature type="region of interest" description="Disordered" evidence="5">
    <location>
        <begin position="1"/>
        <end position="66"/>
    </location>
</feature>
<dbReference type="GO" id="GO:0016926">
    <property type="term" value="P:protein desumoylation"/>
    <property type="evidence" value="ECO:0007669"/>
    <property type="project" value="UniProtKB-ARBA"/>
</dbReference>
<sequence length="464" mass="53230">MESDSTDFSYTTPKGDPPSQSTIRYRRMMAKKGKDAQREYHQEKNSKKSSRSSTSSTSRIPMPPALAVPMPALESDALGLKIGTHLPHNVIPQILTLQKATIHWVDAYDLTAIYGTATIDDCHVHNYLARVSSKTSAALNAGCVSQYQATLAEDRHFQAAIKMSSTLQSMFQDVISALSPFPEAMTAVLLEKAKLDTARCLVFSGAQLAHSLVESWNSQSSPALSRMLFERLDSIGKDFKHDYLSYRDLQTLRPRVYLNDNTLEYFMTSLDRGRTDILCLPSLFYSHHLRKAHNKRNSRDFWETVWKWDYGKLKTQMPQVKRIILTINQDAHWILLHINLPKQRVEVLNSWQSSFRENLGDRNWSSSAHAPHIRNVIAFINEIRREFEMNWIEDVDMFDIFPHLKVPFQSNAYDCGVYAIVFARHLHKGDTVNNEDVQVKDQITSNLMDMDPFRMSFLQEIVPI</sequence>
<dbReference type="Proteomes" id="UP000076154">
    <property type="component" value="Unassembled WGS sequence"/>
</dbReference>
<evidence type="ECO:0000256" key="3">
    <source>
        <dbReference type="ARBA" id="ARBA00022801"/>
    </source>
</evidence>
<evidence type="ECO:0000259" key="6">
    <source>
        <dbReference type="PROSITE" id="PS50600"/>
    </source>
</evidence>
<keyword evidence="2 7" id="KW-0645">Protease</keyword>
<keyword evidence="8" id="KW-1185">Reference proteome</keyword>
<reference evidence="7" key="1">
    <citation type="submission" date="2018-04" db="EMBL/GenBank/DDBJ databases">
        <title>Whole genome sequencing of Hypsizygus marmoreus.</title>
        <authorList>
            <person name="Choi I.-G."/>
            <person name="Min B."/>
            <person name="Kim J.-G."/>
            <person name="Kim S."/>
            <person name="Oh Y.-L."/>
            <person name="Kong W.-S."/>
            <person name="Park H."/>
            <person name="Jeong J."/>
            <person name="Song E.-S."/>
        </authorList>
    </citation>
    <scope>NUCLEOTIDE SEQUENCE [LARGE SCALE GENOMIC DNA]</scope>
    <source>
        <strain evidence="7">51987-8</strain>
    </source>
</reference>
<keyword evidence="4" id="KW-0788">Thiol protease</keyword>
<evidence type="ECO:0000313" key="8">
    <source>
        <dbReference type="Proteomes" id="UP000076154"/>
    </source>
</evidence>
<dbReference type="OrthoDB" id="3070835at2759"/>
<dbReference type="AlphaFoldDB" id="A0A369JVX0"/>
<evidence type="ECO:0000256" key="4">
    <source>
        <dbReference type="ARBA" id="ARBA00022807"/>
    </source>
</evidence>
<comment type="similarity">
    <text evidence="1">Belongs to the peptidase C48 family.</text>
</comment>
<dbReference type="SUPFAM" id="SSF54001">
    <property type="entry name" value="Cysteine proteinases"/>
    <property type="match status" value="1"/>
</dbReference>
<dbReference type="PROSITE" id="PS50600">
    <property type="entry name" value="ULP_PROTEASE"/>
    <property type="match status" value="1"/>
</dbReference>
<dbReference type="InParanoid" id="A0A369JVX0"/>
<proteinExistence type="inferred from homology"/>
<dbReference type="InterPro" id="IPR038765">
    <property type="entry name" value="Papain-like_cys_pep_sf"/>
</dbReference>
<dbReference type="Pfam" id="PF02902">
    <property type="entry name" value="Peptidase_C48"/>
    <property type="match status" value="1"/>
</dbReference>
<dbReference type="InterPro" id="IPR003653">
    <property type="entry name" value="Peptidase_C48_C"/>
</dbReference>
<feature type="compositionally biased region" description="Basic and acidic residues" evidence="5">
    <location>
        <begin position="32"/>
        <end position="46"/>
    </location>
</feature>
<accession>A0A369JVX0</accession>
<comment type="caution">
    <text evidence="7">The sequence shown here is derived from an EMBL/GenBank/DDBJ whole genome shotgun (WGS) entry which is preliminary data.</text>
</comment>
<dbReference type="PANTHER" id="PTHR46915:SF2">
    <property type="entry name" value="UBIQUITIN-LIKE PROTEASE 4"/>
    <property type="match status" value="1"/>
</dbReference>
<evidence type="ECO:0000313" key="7">
    <source>
        <dbReference type="EMBL" id="RDB25482.1"/>
    </source>
</evidence>
<feature type="domain" description="Ubiquitin-like protease family profile" evidence="6">
    <location>
        <begin position="242"/>
        <end position="426"/>
    </location>
</feature>
<dbReference type="EMBL" id="LUEZ02000041">
    <property type="protein sequence ID" value="RDB25482.1"/>
    <property type="molecule type" value="Genomic_DNA"/>
</dbReference>
<organism evidence="7 8">
    <name type="scientific">Hypsizygus marmoreus</name>
    <name type="common">White beech mushroom</name>
    <name type="synonym">Agaricus marmoreus</name>
    <dbReference type="NCBI Taxonomy" id="39966"/>
    <lineage>
        <taxon>Eukaryota</taxon>
        <taxon>Fungi</taxon>
        <taxon>Dikarya</taxon>
        <taxon>Basidiomycota</taxon>
        <taxon>Agaricomycotina</taxon>
        <taxon>Agaricomycetes</taxon>
        <taxon>Agaricomycetidae</taxon>
        <taxon>Agaricales</taxon>
        <taxon>Tricholomatineae</taxon>
        <taxon>Lyophyllaceae</taxon>
        <taxon>Hypsizygus</taxon>
    </lineage>
</organism>